<reference evidence="13 14" key="1">
    <citation type="submission" date="2021-07" db="EMBL/GenBank/DDBJ databases">
        <title>Sphingomonas sp.</title>
        <authorList>
            <person name="Feng G."/>
            <person name="Li J."/>
            <person name="Pan M."/>
        </authorList>
    </citation>
    <scope>NUCLEOTIDE SEQUENCE [LARGE SCALE GENOMIC DNA]</scope>
    <source>
        <strain evidence="13 14">RRHST34</strain>
    </source>
</reference>
<keyword evidence="6 8" id="KW-0472">Membrane</keyword>
<keyword evidence="10" id="KW-0732">Signal</keyword>
<feature type="chain" id="PRO_5046898588" evidence="10">
    <location>
        <begin position="27"/>
        <end position="986"/>
    </location>
</feature>
<keyword evidence="13" id="KW-0675">Receptor</keyword>
<evidence type="ECO:0000256" key="1">
    <source>
        <dbReference type="ARBA" id="ARBA00004571"/>
    </source>
</evidence>
<feature type="domain" description="TonB-dependent receptor plug" evidence="12">
    <location>
        <begin position="60"/>
        <end position="180"/>
    </location>
</feature>
<dbReference type="Proteomes" id="UP000759103">
    <property type="component" value="Unassembled WGS sequence"/>
</dbReference>
<evidence type="ECO:0000313" key="13">
    <source>
        <dbReference type="EMBL" id="MBW6530143.1"/>
    </source>
</evidence>
<keyword evidence="7 8" id="KW-0998">Cell outer membrane</keyword>
<comment type="subcellular location">
    <subcellularLocation>
        <location evidence="1 8">Cell outer membrane</location>
        <topology evidence="1 8">Multi-pass membrane protein</topology>
    </subcellularLocation>
</comment>
<dbReference type="InterPro" id="IPR039426">
    <property type="entry name" value="TonB-dep_rcpt-like"/>
</dbReference>
<evidence type="ECO:0000259" key="11">
    <source>
        <dbReference type="Pfam" id="PF00593"/>
    </source>
</evidence>
<dbReference type="Gene3D" id="2.170.130.10">
    <property type="entry name" value="TonB-dependent receptor, plug domain"/>
    <property type="match status" value="1"/>
</dbReference>
<keyword evidence="2 8" id="KW-0813">Transport</keyword>
<evidence type="ECO:0000313" key="14">
    <source>
        <dbReference type="Proteomes" id="UP000759103"/>
    </source>
</evidence>
<dbReference type="Gene3D" id="2.40.170.20">
    <property type="entry name" value="TonB-dependent receptor, beta-barrel domain"/>
    <property type="match status" value="1"/>
</dbReference>
<keyword evidence="5 9" id="KW-0798">TonB box</keyword>
<organism evidence="13 14">
    <name type="scientific">Sphingomonas citri</name>
    <dbReference type="NCBI Taxonomy" id="2862499"/>
    <lineage>
        <taxon>Bacteria</taxon>
        <taxon>Pseudomonadati</taxon>
        <taxon>Pseudomonadota</taxon>
        <taxon>Alphaproteobacteria</taxon>
        <taxon>Sphingomonadales</taxon>
        <taxon>Sphingomonadaceae</taxon>
        <taxon>Sphingomonas</taxon>
    </lineage>
</organism>
<dbReference type="RefSeq" id="WP_219747543.1">
    <property type="nucleotide sequence ID" value="NZ_JAHXZN010000001.1"/>
</dbReference>
<evidence type="ECO:0000256" key="9">
    <source>
        <dbReference type="RuleBase" id="RU003357"/>
    </source>
</evidence>
<dbReference type="InterPro" id="IPR012910">
    <property type="entry name" value="Plug_dom"/>
</dbReference>
<sequence>MPSQLSSRALLLAGALACVFAVPAWAQATAPADAAPDTSGTSTEDDIVVTGSRIARPDFEAPNPIVSYDSQRIQQSGNTNVTTFLQRVPALTTSLDNADSAGPNRPDNQLYGAAGLNLLSLRGLGSARTLVLVNGRRHVSGQIDSAAVDINSLPTDLIERVDVLTGGASAVYGADGVSGVVNFILKRDFDGVAGRTQFGISEQGDAGNRFASLMAGKNFAGGRGNVTAYYEYNADDPLQNDDRSFLRRQNRLYTVSNPAYAGPGSGTYQQVLAGDLRYPGGSPAGVVDIGGTLYNGDGSLYDPGTDAGGGFASGGSATSVAGYVGDLLPKTERHAVNLLTHYDFSDAFQLSLEGKFVQSTATTFGGFTGNYTGDFTLDNPYLPLNLRDAALANAQRVISSNRNNTDYPRLGESDRRRTWRGVIAATGAVSDHARYDVSYTYGQTDVRITKLNDRWEDRYYAALDVVTDPSTGRPTCRSNLNPAAVQVPTNSFTPGPNSGCLPINTFGVNVTDPAALAWATNDNVSSARVTQSVASAALTGDFGALFALPGGPVKFALGGEYRRETSRFDPNSFLTGEQWYQYDEGNKFDPTFVISPSRGAFDVWEVFGEVDVPLLRDRPFFETLSVGAAGRYSDYSTIGSTKAYQFNGVWAPVRDISVRGSYSQAVRAPNIGELFAPVGPATNFFSDPCYVENRNAGTSTRAANCATLISGLGADPAAFTAANNPDAAVLINGSRSGNPGLKEETARTWTAGTVLRPRFLPGLTISADWYDIRLDDAISIADANTIANLCVDQPTLDNVYCAAIRRRQGTGYINGYTVQPQNVARYATAGLDLNISYVLRTASAGTFDIRFVGGYLNKLEQIATPGAQVEDQVDQFNRPKYNFVFSPTWSLGEVTLSYNLRWFDATRRFAKLTTDNNPDYAPAALLRYKELWQHDVQVQVAPDEGVGFYVGVNNLANQRPSVDSVDQPISSLGRYFYAGAKVRFGA</sequence>
<evidence type="ECO:0000256" key="5">
    <source>
        <dbReference type="ARBA" id="ARBA00023077"/>
    </source>
</evidence>
<protein>
    <submittedName>
        <fullName evidence="13">TonB-dependent receptor</fullName>
    </submittedName>
</protein>
<keyword evidence="3 8" id="KW-1134">Transmembrane beta strand</keyword>
<keyword evidence="14" id="KW-1185">Reference proteome</keyword>
<comment type="similarity">
    <text evidence="8 9">Belongs to the TonB-dependent receptor family.</text>
</comment>
<evidence type="ECO:0000256" key="10">
    <source>
        <dbReference type="SAM" id="SignalP"/>
    </source>
</evidence>
<evidence type="ECO:0000256" key="3">
    <source>
        <dbReference type="ARBA" id="ARBA00022452"/>
    </source>
</evidence>
<name>A0ABS7BKK7_9SPHN</name>
<feature type="signal peptide" evidence="10">
    <location>
        <begin position="1"/>
        <end position="26"/>
    </location>
</feature>
<evidence type="ECO:0000256" key="6">
    <source>
        <dbReference type="ARBA" id="ARBA00023136"/>
    </source>
</evidence>
<feature type="domain" description="TonB-dependent receptor-like beta-barrel" evidence="11">
    <location>
        <begin position="390"/>
        <end position="955"/>
    </location>
</feature>
<evidence type="ECO:0000256" key="7">
    <source>
        <dbReference type="ARBA" id="ARBA00023237"/>
    </source>
</evidence>
<dbReference type="InterPro" id="IPR037066">
    <property type="entry name" value="Plug_dom_sf"/>
</dbReference>
<dbReference type="PANTHER" id="PTHR47234:SF2">
    <property type="entry name" value="TONB-DEPENDENT RECEPTOR"/>
    <property type="match status" value="1"/>
</dbReference>
<dbReference type="PROSITE" id="PS52016">
    <property type="entry name" value="TONB_DEPENDENT_REC_3"/>
    <property type="match status" value="1"/>
</dbReference>
<evidence type="ECO:0000259" key="12">
    <source>
        <dbReference type="Pfam" id="PF07715"/>
    </source>
</evidence>
<dbReference type="SUPFAM" id="SSF56935">
    <property type="entry name" value="Porins"/>
    <property type="match status" value="1"/>
</dbReference>
<dbReference type="InterPro" id="IPR000531">
    <property type="entry name" value="Beta-barrel_TonB"/>
</dbReference>
<dbReference type="Pfam" id="PF07715">
    <property type="entry name" value="Plug"/>
    <property type="match status" value="1"/>
</dbReference>
<proteinExistence type="inferred from homology"/>
<evidence type="ECO:0000256" key="8">
    <source>
        <dbReference type="PROSITE-ProRule" id="PRU01360"/>
    </source>
</evidence>
<dbReference type="EMBL" id="JAHXZN010000001">
    <property type="protein sequence ID" value="MBW6530143.1"/>
    <property type="molecule type" value="Genomic_DNA"/>
</dbReference>
<comment type="caution">
    <text evidence="13">The sequence shown here is derived from an EMBL/GenBank/DDBJ whole genome shotgun (WGS) entry which is preliminary data.</text>
</comment>
<dbReference type="PANTHER" id="PTHR47234">
    <property type="match status" value="1"/>
</dbReference>
<evidence type="ECO:0000256" key="2">
    <source>
        <dbReference type="ARBA" id="ARBA00022448"/>
    </source>
</evidence>
<keyword evidence="4 8" id="KW-0812">Transmembrane</keyword>
<evidence type="ECO:0000256" key="4">
    <source>
        <dbReference type="ARBA" id="ARBA00022692"/>
    </source>
</evidence>
<dbReference type="InterPro" id="IPR036942">
    <property type="entry name" value="Beta-barrel_TonB_sf"/>
</dbReference>
<accession>A0ABS7BKK7</accession>
<dbReference type="Pfam" id="PF00593">
    <property type="entry name" value="TonB_dep_Rec_b-barrel"/>
    <property type="match status" value="1"/>
</dbReference>
<gene>
    <name evidence="13" type="ORF">KZ820_05290</name>
</gene>